<dbReference type="AlphaFoldDB" id="A0A5B1CLM9"/>
<evidence type="ECO:0000313" key="2">
    <source>
        <dbReference type="Proteomes" id="UP000322699"/>
    </source>
</evidence>
<organism evidence="1 2">
    <name type="scientific">Rubripirellula obstinata</name>
    <dbReference type="NCBI Taxonomy" id="406547"/>
    <lineage>
        <taxon>Bacteria</taxon>
        <taxon>Pseudomonadati</taxon>
        <taxon>Planctomycetota</taxon>
        <taxon>Planctomycetia</taxon>
        <taxon>Pirellulales</taxon>
        <taxon>Pirellulaceae</taxon>
        <taxon>Rubripirellula</taxon>
    </lineage>
</organism>
<reference evidence="1 2" key="1">
    <citation type="submission" date="2019-08" db="EMBL/GenBank/DDBJ databases">
        <title>Deep-cultivation of Planctomycetes and their phenomic and genomic characterization uncovers novel biology.</title>
        <authorList>
            <person name="Wiegand S."/>
            <person name="Jogler M."/>
            <person name="Boedeker C."/>
            <person name="Pinto D."/>
            <person name="Vollmers J."/>
            <person name="Rivas-Marin E."/>
            <person name="Kohn T."/>
            <person name="Peeters S.H."/>
            <person name="Heuer A."/>
            <person name="Rast P."/>
            <person name="Oberbeckmann S."/>
            <person name="Bunk B."/>
            <person name="Jeske O."/>
            <person name="Meyerdierks A."/>
            <person name="Storesund J.E."/>
            <person name="Kallscheuer N."/>
            <person name="Luecker S."/>
            <person name="Lage O.M."/>
            <person name="Pohl T."/>
            <person name="Merkel B.J."/>
            <person name="Hornburger P."/>
            <person name="Mueller R.-W."/>
            <person name="Bruemmer F."/>
            <person name="Labrenz M."/>
            <person name="Spormann A.M."/>
            <person name="Op Den Camp H."/>
            <person name="Overmann J."/>
            <person name="Amann R."/>
            <person name="Jetten M.S.M."/>
            <person name="Mascher T."/>
            <person name="Medema M.H."/>
            <person name="Devos D.P."/>
            <person name="Kaster A.-K."/>
            <person name="Ovreas L."/>
            <person name="Rohde M."/>
            <person name="Galperin M.Y."/>
            <person name="Jogler C."/>
        </authorList>
    </citation>
    <scope>NUCLEOTIDE SEQUENCE [LARGE SCALE GENOMIC DNA]</scope>
    <source>
        <strain evidence="1 2">LF1</strain>
    </source>
</reference>
<dbReference type="EMBL" id="VRLW01000001">
    <property type="protein sequence ID" value="KAA1260440.1"/>
    <property type="molecule type" value="Genomic_DNA"/>
</dbReference>
<evidence type="ECO:0000313" key="1">
    <source>
        <dbReference type="EMBL" id="KAA1260440.1"/>
    </source>
</evidence>
<gene>
    <name evidence="1" type="ORF">LF1_29800</name>
</gene>
<name>A0A5B1CLM9_9BACT</name>
<keyword evidence="2" id="KW-1185">Reference proteome</keyword>
<protein>
    <submittedName>
        <fullName evidence="1">Uncharacterized protein</fullName>
    </submittedName>
</protein>
<comment type="caution">
    <text evidence="1">The sequence shown here is derived from an EMBL/GenBank/DDBJ whole genome shotgun (WGS) entry which is preliminary data.</text>
</comment>
<accession>A0A5B1CLM9</accession>
<sequence>MGIAPQFNSLETLHGVGPNPAEKLWGIKRLEAYAAYGLDAPNCDDYSVSSINFFGGGSDSLRIRKPLIATVADTGTR</sequence>
<dbReference type="Proteomes" id="UP000322699">
    <property type="component" value="Unassembled WGS sequence"/>
</dbReference>
<proteinExistence type="predicted"/>